<organism evidence="1 2">
    <name type="scientific">Lachnotalea glycerini</name>
    <dbReference type="NCBI Taxonomy" id="1763509"/>
    <lineage>
        <taxon>Bacteria</taxon>
        <taxon>Bacillati</taxon>
        <taxon>Bacillota</taxon>
        <taxon>Clostridia</taxon>
        <taxon>Lachnospirales</taxon>
        <taxon>Lachnospiraceae</taxon>
        <taxon>Lachnotalea</taxon>
    </lineage>
</organism>
<name>A0A371JBX4_9FIRM</name>
<proteinExistence type="predicted"/>
<dbReference type="Proteomes" id="UP000216411">
    <property type="component" value="Unassembled WGS sequence"/>
</dbReference>
<accession>A0A371JBX4</accession>
<dbReference type="EMBL" id="NOKA02000046">
    <property type="protein sequence ID" value="RDY30166.1"/>
    <property type="molecule type" value="Genomic_DNA"/>
</dbReference>
<comment type="caution">
    <text evidence="1">The sequence shown here is derived from an EMBL/GenBank/DDBJ whole genome shotgun (WGS) entry which is preliminary data.</text>
</comment>
<sequence length="80" mass="9471">MRRLNNNLKTARINLCAKLHKNGFTLLAYLIDKETCNYLDYMKRISRIIKKDKEYLAELELLKNEKMNQGGKNNVQAIRK</sequence>
<dbReference type="RefSeq" id="WP_094375893.1">
    <property type="nucleotide sequence ID" value="NZ_NOKA02000046.1"/>
</dbReference>
<protein>
    <submittedName>
        <fullName evidence="1">Uncharacterized protein</fullName>
    </submittedName>
</protein>
<keyword evidence="2" id="KW-1185">Reference proteome</keyword>
<dbReference type="AlphaFoldDB" id="A0A371JBX4"/>
<gene>
    <name evidence="1" type="ORF">CG710_016130</name>
</gene>
<reference evidence="1 2" key="1">
    <citation type="journal article" date="2017" name="Genome Announc.">
        <title>Draft Genome Sequence of a Sporulating and Motile Strain of Lachnotalea glycerini Isolated from Water in Quebec City, Canada.</title>
        <authorList>
            <person name="Maheux A.F."/>
            <person name="Boudreau D.K."/>
            <person name="Berube E."/>
            <person name="Boissinot M."/>
            <person name="Raymond F."/>
            <person name="Brodeur S."/>
            <person name="Corbeil J."/>
            <person name="Isabel S."/>
            <person name="Omar R.F."/>
            <person name="Bergeron M.G."/>
        </authorList>
    </citation>
    <scope>NUCLEOTIDE SEQUENCE [LARGE SCALE GENOMIC DNA]</scope>
    <source>
        <strain evidence="1 2">CCRI-19302</strain>
    </source>
</reference>
<evidence type="ECO:0000313" key="2">
    <source>
        <dbReference type="Proteomes" id="UP000216411"/>
    </source>
</evidence>
<evidence type="ECO:0000313" key="1">
    <source>
        <dbReference type="EMBL" id="RDY30166.1"/>
    </source>
</evidence>